<evidence type="ECO:0000313" key="2">
    <source>
        <dbReference type="Proteomes" id="UP000217277"/>
    </source>
</evidence>
<reference evidence="1" key="1">
    <citation type="submission" date="2015-03" db="EMBL/GenBank/DDBJ databases">
        <authorList>
            <person name="Xie B.-B."/>
            <person name="Rong J.-C."/>
            <person name="Qin Q.-L."/>
            <person name="Zhang Y.-Z."/>
        </authorList>
    </citation>
    <scope>NUCLEOTIDE SEQUENCE</scope>
    <source>
        <strain evidence="1">DSM 14585</strain>
    </source>
</reference>
<accession>A0ACA8DWS2</accession>
<organism evidence="1 2">
    <name type="scientific">Pseudoalteromonas agarivorans DSM 14585</name>
    <dbReference type="NCBI Taxonomy" id="1312369"/>
    <lineage>
        <taxon>Bacteria</taxon>
        <taxon>Pseudomonadati</taxon>
        <taxon>Pseudomonadota</taxon>
        <taxon>Gammaproteobacteria</taxon>
        <taxon>Alteromonadales</taxon>
        <taxon>Pseudoalteromonadaceae</taxon>
        <taxon>Pseudoalteromonas</taxon>
    </lineage>
</organism>
<gene>
    <name evidence="1" type="ORF">PAGA_a1885</name>
</gene>
<evidence type="ECO:0000313" key="1">
    <source>
        <dbReference type="EMBL" id="ATC82236.1"/>
    </source>
</evidence>
<dbReference type="Proteomes" id="UP000217277">
    <property type="component" value="Chromosome I"/>
</dbReference>
<dbReference type="EMBL" id="CP011011">
    <property type="protein sequence ID" value="ATC82236.1"/>
    <property type="molecule type" value="Genomic_DNA"/>
</dbReference>
<keyword evidence="2" id="KW-1185">Reference proteome</keyword>
<name>A0ACA8DWS2_9GAMM</name>
<proteinExistence type="predicted"/>
<protein>
    <submittedName>
        <fullName evidence="1">Uncharacterized protein</fullName>
    </submittedName>
</protein>
<sequence length="667" mass="74546">MKIPLFYISLLSVSCAVSSLTYTTHVHAKTVQSSSHVGTWKNKDEDGDGVPDEKDVSPFNSELSQWTTYEDLEPNNSHISANNENNLLPLLAQGIISQKEDKDTFRFNIEEPTVISVVIHATDPNFIPRAFILGKDNASLQAYKDISPSFGQLRFVASYQIREPGNYHLSLSDEHYRGQQSYSYDVSVFEDLNVNGIADFTEAALGMSNLNKSDKDNDGAKDAAEYYIYKHNRVFAQDIDNDGIPNWEDTDSDGDGILDEREGIKDNDSDGLLSRFDTDSDNDGVLDETFATNGRLKDSDFDGEPDYRDIDDDGDLVIDSHDQNPVEKIGTADLLSPENMDLVNLNYNYLNQYLIPDLVIENESAIIKYNGKQSSGWLVIQFDDHFINLPKTVENNQLKFNVPFGAKSVFYTNGHYKSNTLDISLSPKGTPIIIAEQATLAGNLAINSSLGNTLTIQGDYFYPDSLIVIGDKEYTPDSISLNKLNLEVTKTISSGELKVKTSYGYSNSIEFELVSTKEIILANEFDAISSDIIISSFTGVDYNFTNGTTNINTSGHFYSGFFVKNKSGENYPYYIYLEGLENDFSPLHLAISSVWFDLRPDRVLSKADSLKFYDALKQLKEVLNLASYISTQANTYKILDKKYHELLNTASIAGGEMLNRRKINNGN</sequence>